<reference evidence="2" key="2">
    <citation type="journal article" date="2018" name="Plant J.">
        <title>The Sorghum bicolor reference genome: improved assembly, gene annotations, a transcriptome atlas, and signatures of genome organization.</title>
        <authorList>
            <person name="McCormick R.F."/>
            <person name="Truong S.K."/>
            <person name="Sreedasyam A."/>
            <person name="Jenkins J."/>
            <person name="Shu S."/>
            <person name="Sims D."/>
            <person name="Kennedy M."/>
            <person name="Amirebrahimi M."/>
            <person name="Weers B.D."/>
            <person name="McKinley B."/>
            <person name="Mattison A."/>
            <person name="Morishige D.T."/>
            <person name="Grimwood J."/>
            <person name="Schmutz J."/>
            <person name="Mullet J.E."/>
        </authorList>
    </citation>
    <scope>NUCLEOTIDE SEQUENCE [LARGE SCALE GENOMIC DNA]</scope>
    <source>
        <strain evidence="2">cv. BTx623</strain>
    </source>
</reference>
<evidence type="ECO:0000313" key="1">
    <source>
        <dbReference type="EMBL" id="OQU85251.1"/>
    </source>
</evidence>
<sequence length="99" mass="10276">MKSPPRDPVGRGCSHELLHEIHALSCAAARVGWWHDESCAGQSVVAGGPSPSCAGGRSCGDSQRTLPFLVRGGRSEARLTRMAGAKVFGCGRAVSDGRS</sequence>
<keyword evidence="2" id="KW-1185">Reference proteome</keyword>
<dbReference type="AlphaFoldDB" id="A0A1Z5RNU1"/>
<dbReference type="Proteomes" id="UP000000768">
    <property type="component" value="Chromosome 4"/>
</dbReference>
<dbReference type="InParanoid" id="A0A1Z5RNU1"/>
<evidence type="ECO:0000313" key="2">
    <source>
        <dbReference type="Proteomes" id="UP000000768"/>
    </source>
</evidence>
<dbReference type="EMBL" id="CM000763">
    <property type="protein sequence ID" value="OQU85251.1"/>
    <property type="molecule type" value="Genomic_DNA"/>
</dbReference>
<proteinExistence type="predicted"/>
<dbReference type="Gramene" id="OQU85251">
    <property type="protein sequence ID" value="OQU85251"/>
    <property type="gene ID" value="SORBI_3004G203666"/>
</dbReference>
<organism evidence="1 2">
    <name type="scientific">Sorghum bicolor</name>
    <name type="common">Sorghum</name>
    <name type="synonym">Sorghum vulgare</name>
    <dbReference type="NCBI Taxonomy" id="4558"/>
    <lineage>
        <taxon>Eukaryota</taxon>
        <taxon>Viridiplantae</taxon>
        <taxon>Streptophyta</taxon>
        <taxon>Embryophyta</taxon>
        <taxon>Tracheophyta</taxon>
        <taxon>Spermatophyta</taxon>
        <taxon>Magnoliopsida</taxon>
        <taxon>Liliopsida</taxon>
        <taxon>Poales</taxon>
        <taxon>Poaceae</taxon>
        <taxon>PACMAD clade</taxon>
        <taxon>Panicoideae</taxon>
        <taxon>Andropogonodae</taxon>
        <taxon>Andropogoneae</taxon>
        <taxon>Sorghinae</taxon>
        <taxon>Sorghum</taxon>
    </lineage>
</organism>
<reference evidence="1 2" key="1">
    <citation type="journal article" date="2009" name="Nature">
        <title>The Sorghum bicolor genome and the diversification of grasses.</title>
        <authorList>
            <person name="Paterson A.H."/>
            <person name="Bowers J.E."/>
            <person name="Bruggmann R."/>
            <person name="Dubchak I."/>
            <person name="Grimwood J."/>
            <person name="Gundlach H."/>
            <person name="Haberer G."/>
            <person name="Hellsten U."/>
            <person name="Mitros T."/>
            <person name="Poliakov A."/>
            <person name="Schmutz J."/>
            <person name="Spannagl M."/>
            <person name="Tang H."/>
            <person name="Wang X."/>
            <person name="Wicker T."/>
            <person name="Bharti A.K."/>
            <person name="Chapman J."/>
            <person name="Feltus F.A."/>
            <person name="Gowik U."/>
            <person name="Grigoriev I.V."/>
            <person name="Lyons E."/>
            <person name="Maher C.A."/>
            <person name="Martis M."/>
            <person name="Narechania A."/>
            <person name="Otillar R.P."/>
            <person name="Penning B.W."/>
            <person name="Salamov A.A."/>
            <person name="Wang Y."/>
            <person name="Zhang L."/>
            <person name="Carpita N.C."/>
            <person name="Freeling M."/>
            <person name="Gingle A.R."/>
            <person name="Hash C.T."/>
            <person name="Keller B."/>
            <person name="Klein P."/>
            <person name="Kresovich S."/>
            <person name="McCann M.C."/>
            <person name="Ming R."/>
            <person name="Peterson D.G."/>
            <person name="Mehboob-ur-Rahman"/>
            <person name="Ware D."/>
            <person name="Westhoff P."/>
            <person name="Mayer K.F."/>
            <person name="Messing J."/>
            <person name="Rokhsar D.S."/>
        </authorList>
    </citation>
    <scope>NUCLEOTIDE SEQUENCE [LARGE SCALE GENOMIC DNA]</scope>
    <source>
        <strain evidence="2">cv. BTx623</strain>
    </source>
</reference>
<name>A0A1Z5RNU1_SORBI</name>
<accession>A0A1Z5RNU1</accession>
<gene>
    <name evidence="1" type="ORF">SORBI_3004G203666</name>
</gene>
<protein>
    <submittedName>
        <fullName evidence="1">Uncharacterized protein</fullName>
    </submittedName>
</protein>